<reference evidence="1 2" key="1">
    <citation type="journal article" date="2014" name="J Genomics">
        <title>Draft Genome Sequence of the Extremely Halophilic Phototrophic Purple Sulfur Bacterium Halorhodospira halochloris.</title>
        <authorList>
            <person name="Singh K.S."/>
            <person name="Kirksey J."/>
            <person name="Hoff W.D."/>
            <person name="Deole R."/>
        </authorList>
    </citation>
    <scope>NUCLEOTIDE SEQUENCE [LARGE SCALE GENOMIC DNA]</scope>
    <source>
        <strain evidence="1 2">A</strain>
    </source>
</reference>
<evidence type="ECO:0000313" key="1">
    <source>
        <dbReference type="EMBL" id="AHK80602.1"/>
    </source>
</evidence>
<dbReference type="AlphaFoldDB" id="W8KUA3"/>
<dbReference type="EMBL" id="CP007268">
    <property type="protein sequence ID" value="AHK80602.1"/>
    <property type="molecule type" value="Genomic_DNA"/>
</dbReference>
<dbReference type="KEGG" id="hhc:M911_04155"/>
<evidence type="ECO:0000313" key="2">
    <source>
        <dbReference type="Proteomes" id="UP000019442"/>
    </source>
</evidence>
<accession>W8KUA3</accession>
<organism evidence="1 2">
    <name type="scientific">Ectothiorhodospira haloalkaliphila</name>
    <dbReference type="NCBI Taxonomy" id="421628"/>
    <lineage>
        <taxon>Bacteria</taxon>
        <taxon>Pseudomonadati</taxon>
        <taxon>Pseudomonadota</taxon>
        <taxon>Gammaproteobacteria</taxon>
        <taxon>Chromatiales</taxon>
        <taxon>Ectothiorhodospiraceae</taxon>
        <taxon>Ectothiorhodospira</taxon>
    </lineage>
</organism>
<evidence type="ECO:0008006" key="3">
    <source>
        <dbReference type="Google" id="ProtNLM"/>
    </source>
</evidence>
<protein>
    <recommendedName>
        <fullName evidence="3">Transmembrane anti-sigma factor</fullName>
    </recommendedName>
</protein>
<name>W8KUA3_9GAMM</name>
<sequence length="276" mass="30509">MTVFQPEETIMQRNDDPIPDHVHDPELQAYLDGRLSPEAAAEVEARLAGDETLSDAAAQWQHHRNLIRDAADVLDTGDSNLRTAALERDLARRLAERQRHARLASPRLGQFAASVAIFVLGWGAHMGYERLSVPDHPDYVAEALSAHQVFAHDDRYPVEFRADEMEQAVGWLSAQMQRKVDSPKLDNLGLEVVGARLLGTQNGPSGLFIYENAEGQRLSVLISAHEEGMPEIPLRVSRQGAQTVAYWSDESIDYAVLGGHDRAMLTQVAAAVSMSR</sequence>
<gene>
    <name evidence="1" type="ORF">M911_04155</name>
</gene>
<dbReference type="HOGENOM" id="CLU_083880_0_0_6"/>
<proteinExistence type="predicted"/>
<dbReference type="Proteomes" id="UP000019442">
    <property type="component" value="Chromosome"/>
</dbReference>
<keyword evidence="2" id="KW-1185">Reference proteome</keyword>
<reference evidence="2" key="2">
    <citation type="submission" date="2014-02" db="EMBL/GenBank/DDBJ databases">
        <title>Draft Genome Sequence of extremely halophilic bacteria Halorhodospira halochloris.</title>
        <authorList>
            <person name="Singh K.S."/>
        </authorList>
    </citation>
    <scope>NUCLEOTIDE SEQUENCE [LARGE SCALE GENOMIC DNA]</scope>
    <source>
        <strain evidence="2">A</strain>
    </source>
</reference>